<evidence type="ECO:0000313" key="1">
    <source>
        <dbReference type="EMBL" id="GAA0459440.1"/>
    </source>
</evidence>
<organism evidence="1 2">
    <name type="scientific">Streptomyces stramineus</name>
    <dbReference type="NCBI Taxonomy" id="173861"/>
    <lineage>
        <taxon>Bacteria</taxon>
        <taxon>Bacillati</taxon>
        <taxon>Actinomycetota</taxon>
        <taxon>Actinomycetes</taxon>
        <taxon>Kitasatosporales</taxon>
        <taxon>Streptomycetaceae</taxon>
        <taxon>Streptomyces</taxon>
    </lineage>
</organism>
<name>A0ABN0ZUK2_9ACTN</name>
<keyword evidence="2" id="KW-1185">Reference proteome</keyword>
<sequence>MPSIQSPARSREEINDAIRSFLADRRGRGLTGAERRVYERLRTEWFAAPRRAVAPSYCPGGAASRASHAR</sequence>
<comment type="caution">
    <text evidence="1">The sequence shown here is derived from an EMBL/GenBank/DDBJ whole genome shotgun (WGS) entry which is preliminary data.</text>
</comment>
<proteinExistence type="predicted"/>
<dbReference type="RefSeq" id="WP_344089377.1">
    <property type="nucleotide sequence ID" value="NZ_BAAAHB010000017.1"/>
</dbReference>
<reference evidence="1 2" key="1">
    <citation type="journal article" date="2019" name="Int. J. Syst. Evol. Microbiol.">
        <title>The Global Catalogue of Microorganisms (GCM) 10K type strain sequencing project: providing services to taxonomists for standard genome sequencing and annotation.</title>
        <authorList>
            <consortium name="The Broad Institute Genomics Platform"/>
            <consortium name="The Broad Institute Genome Sequencing Center for Infectious Disease"/>
            <person name="Wu L."/>
            <person name="Ma J."/>
        </authorList>
    </citation>
    <scope>NUCLEOTIDE SEQUENCE [LARGE SCALE GENOMIC DNA]</scope>
    <source>
        <strain evidence="1 2">JCM 10649</strain>
    </source>
</reference>
<evidence type="ECO:0000313" key="2">
    <source>
        <dbReference type="Proteomes" id="UP001499895"/>
    </source>
</evidence>
<dbReference type="EMBL" id="BAAAHB010000017">
    <property type="protein sequence ID" value="GAA0459440.1"/>
    <property type="molecule type" value="Genomic_DNA"/>
</dbReference>
<protein>
    <submittedName>
        <fullName evidence="1">Uncharacterized protein</fullName>
    </submittedName>
</protein>
<accession>A0ABN0ZUK2</accession>
<gene>
    <name evidence="1" type="ORF">GCM10009544_22500</name>
</gene>
<dbReference type="Proteomes" id="UP001499895">
    <property type="component" value="Unassembled WGS sequence"/>
</dbReference>